<reference evidence="1" key="1">
    <citation type="journal article" date="2014" name="Int. J. Syst. Evol. Microbiol.">
        <title>Complete genome sequence of Corynebacterium casei LMG S-19264T (=DSM 44701T), isolated from a smear-ripened cheese.</title>
        <authorList>
            <consortium name="US DOE Joint Genome Institute (JGI-PGF)"/>
            <person name="Walter F."/>
            <person name="Albersmeier A."/>
            <person name="Kalinowski J."/>
            <person name="Ruckert C."/>
        </authorList>
    </citation>
    <scope>NUCLEOTIDE SEQUENCE</scope>
    <source>
        <strain evidence="1">CGMCC 4.7403</strain>
    </source>
</reference>
<accession>A0A918ZVS7</accession>
<evidence type="ECO:0000313" key="2">
    <source>
        <dbReference type="Proteomes" id="UP000603227"/>
    </source>
</evidence>
<protein>
    <submittedName>
        <fullName evidence="1">Uncharacterized protein</fullName>
    </submittedName>
</protein>
<comment type="caution">
    <text evidence="1">The sequence shown here is derived from an EMBL/GenBank/DDBJ whole genome shotgun (WGS) entry which is preliminary data.</text>
</comment>
<dbReference type="EMBL" id="BNAT01000093">
    <property type="protein sequence ID" value="GHE72883.1"/>
    <property type="molecule type" value="Genomic_DNA"/>
</dbReference>
<keyword evidence="2" id="KW-1185">Reference proteome</keyword>
<dbReference type="Proteomes" id="UP000603227">
    <property type="component" value="Unassembled WGS sequence"/>
</dbReference>
<proteinExistence type="predicted"/>
<gene>
    <name evidence="1" type="ORF">GCM10017771_96710</name>
</gene>
<evidence type="ECO:0000313" key="1">
    <source>
        <dbReference type="EMBL" id="GHE72883.1"/>
    </source>
</evidence>
<organism evidence="1 2">
    <name type="scientific">Streptomyces capitiformicae</name>
    <dbReference type="NCBI Taxonomy" id="2014920"/>
    <lineage>
        <taxon>Bacteria</taxon>
        <taxon>Bacillati</taxon>
        <taxon>Actinomycetota</taxon>
        <taxon>Actinomycetes</taxon>
        <taxon>Kitasatosporales</taxon>
        <taxon>Streptomycetaceae</taxon>
        <taxon>Streptomyces</taxon>
    </lineage>
</organism>
<dbReference type="AlphaFoldDB" id="A0A918ZVS7"/>
<sequence>MAAAAAMMATPAVRRETRMCVLSMRAPELVMWRQLLSSPTEFFGVTFRPLSRAGLRVLRLDGLVRACWSVPGGINGSWLSRTAGALSGLVRGLSEFCPGRVWAARTTELTVPPLPRAGLQDQNSAARPANVDRVLCGVMPVQQLRAEKIADAAGTWQGVSWRG</sequence>
<name>A0A918ZVS7_9ACTN</name>
<reference evidence="1" key="2">
    <citation type="submission" date="2020-09" db="EMBL/GenBank/DDBJ databases">
        <authorList>
            <person name="Sun Q."/>
            <person name="Zhou Y."/>
        </authorList>
    </citation>
    <scope>NUCLEOTIDE SEQUENCE</scope>
    <source>
        <strain evidence="1">CGMCC 4.7403</strain>
    </source>
</reference>